<dbReference type="Proteomes" id="UP000199101">
    <property type="component" value="Unassembled WGS sequence"/>
</dbReference>
<proteinExistence type="inferred from homology"/>
<dbReference type="OrthoDB" id="9771433at2"/>
<gene>
    <name evidence="4" type="ORF">GA0061103_0598</name>
</gene>
<evidence type="ECO:0000256" key="1">
    <source>
        <dbReference type="ARBA" id="ARBA00023235"/>
    </source>
</evidence>
<keyword evidence="5" id="KW-1185">Reference proteome</keyword>
<protein>
    <recommendedName>
        <fullName evidence="2">phosphoenolpyruvate mutase</fullName>
        <ecNumber evidence="2">5.4.2.9</ecNumber>
    </recommendedName>
</protein>
<dbReference type="RefSeq" id="WP_092719717.1">
    <property type="nucleotide sequence ID" value="NZ_FMAG01000014.1"/>
</dbReference>
<evidence type="ECO:0000256" key="3">
    <source>
        <dbReference type="ARBA" id="ARBA00038455"/>
    </source>
</evidence>
<dbReference type="Pfam" id="PF13714">
    <property type="entry name" value="PEP_mutase"/>
    <property type="match status" value="1"/>
</dbReference>
<sequence length="293" mass="31795">MLATFDPAPSALSLLLRSRELSFLMEAHDALSARIAEEAGFKGLWASGLSIASTLGFRDSNEASWTQVVEAVGRIADVTSIPILVDGDTGFGNFNNARIVARKLVQAGAAGVCLEDKVFPKMNSFVGDRHPLADIQEYCGRLKAVKDTCGHDLVVVARLESFIGGHGLEDALERAHSYARAGADAILVHSRKSDPSEILSFCGQWDNSRPIIIVPTKYSTTPTDVFRKANISTVIWANHNMRAAVSAMKSVCNRIIQEQSVAGIEEEIASVGEIFELLDYQELDSAEQKYLPA</sequence>
<evidence type="ECO:0000256" key="2">
    <source>
        <dbReference type="ARBA" id="ARBA00024063"/>
    </source>
</evidence>
<keyword evidence="1" id="KW-0413">Isomerase</keyword>
<evidence type="ECO:0000313" key="5">
    <source>
        <dbReference type="Proteomes" id="UP000199101"/>
    </source>
</evidence>
<dbReference type="PANTHER" id="PTHR42905">
    <property type="entry name" value="PHOSPHOENOLPYRUVATE CARBOXYLASE"/>
    <property type="match status" value="1"/>
</dbReference>
<dbReference type="SUPFAM" id="SSF51621">
    <property type="entry name" value="Phosphoenolpyruvate/pyruvate domain"/>
    <property type="match status" value="1"/>
</dbReference>
<keyword evidence="4" id="KW-0670">Pyruvate</keyword>
<accession>A0A1C3XBE8</accession>
<comment type="similarity">
    <text evidence="3">Belongs to the isocitrate lyase/PEP mutase superfamily. PEP mutase family.</text>
</comment>
<dbReference type="AlphaFoldDB" id="A0A1C3XBE8"/>
<dbReference type="NCBIfam" id="TIGR02320">
    <property type="entry name" value="PEP_mutase"/>
    <property type="match status" value="1"/>
</dbReference>
<dbReference type="EMBL" id="FMAG01000014">
    <property type="protein sequence ID" value="SCB49476.1"/>
    <property type="molecule type" value="Genomic_DNA"/>
</dbReference>
<dbReference type="STRING" id="410764.GA0061103_0598"/>
<evidence type="ECO:0000313" key="4">
    <source>
        <dbReference type="EMBL" id="SCB49476.1"/>
    </source>
</evidence>
<dbReference type="InterPro" id="IPR040442">
    <property type="entry name" value="Pyrv_kinase-like_dom_sf"/>
</dbReference>
<name>A0A1C3XBE8_9HYPH</name>
<dbReference type="GO" id="GO:0050188">
    <property type="term" value="F:phosphoenolpyruvate mutase activity"/>
    <property type="evidence" value="ECO:0007669"/>
    <property type="project" value="UniProtKB-EC"/>
</dbReference>
<dbReference type="EC" id="5.4.2.9" evidence="2"/>
<dbReference type="Gene3D" id="3.20.20.60">
    <property type="entry name" value="Phosphoenolpyruvate-binding domains"/>
    <property type="match status" value="1"/>
</dbReference>
<reference evidence="5" key="1">
    <citation type="submission" date="2016-08" db="EMBL/GenBank/DDBJ databases">
        <authorList>
            <person name="Varghese N."/>
            <person name="Submissions Spin"/>
        </authorList>
    </citation>
    <scope>NUCLEOTIDE SEQUENCE [LARGE SCALE GENOMIC DNA]</scope>
    <source>
        <strain evidence="5">HAMBI 2975</strain>
    </source>
</reference>
<dbReference type="InterPro" id="IPR012698">
    <property type="entry name" value="PEnolPyrv_PMutase_core"/>
</dbReference>
<organism evidence="4 5">
    <name type="scientific">Rhizobium multihospitium</name>
    <dbReference type="NCBI Taxonomy" id="410764"/>
    <lineage>
        <taxon>Bacteria</taxon>
        <taxon>Pseudomonadati</taxon>
        <taxon>Pseudomonadota</taxon>
        <taxon>Alphaproteobacteria</taxon>
        <taxon>Hyphomicrobiales</taxon>
        <taxon>Rhizobiaceae</taxon>
        <taxon>Rhizobium/Agrobacterium group</taxon>
        <taxon>Rhizobium</taxon>
    </lineage>
</organism>
<dbReference type="InterPro" id="IPR015813">
    <property type="entry name" value="Pyrv/PenolPyrv_kinase-like_dom"/>
</dbReference>
<dbReference type="CDD" id="cd00377">
    <property type="entry name" value="ICL_PEPM"/>
    <property type="match status" value="1"/>
</dbReference>
<dbReference type="InterPro" id="IPR039556">
    <property type="entry name" value="ICL/PEPM"/>
</dbReference>
<dbReference type="PANTHER" id="PTHR42905:SF7">
    <property type="entry name" value="PHOSPHOENOLPYRUVATE PHOSPHOMUTASE"/>
    <property type="match status" value="1"/>
</dbReference>